<keyword evidence="3" id="KW-0812">Transmembrane</keyword>
<evidence type="ECO:0000256" key="3">
    <source>
        <dbReference type="SAM" id="Phobius"/>
    </source>
</evidence>
<reference evidence="5" key="1">
    <citation type="submission" date="2016-10" db="EMBL/GenBank/DDBJ databases">
        <authorList>
            <person name="Varghese N."/>
            <person name="Submissions S."/>
        </authorList>
    </citation>
    <scope>NUCLEOTIDE SEQUENCE [LARGE SCALE GENOMIC DNA]</scope>
    <source>
        <strain evidence="5">CGMCC 1.6854</strain>
    </source>
</reference>
<feature type="transmembrane region" description="Helical" evidence="3">
    <location>
        <begin position="27"/>
        <end position="45"/>
    </location>
</feature>
<dbReference type="Proteomes" id="UP000199544">
    <property type="component" value="Unassembled WGS sequence"/>
</dbReference>
<evidence type="ECO:0000256" key="1">
    <source>
        <dbReference type="SAM" id="Coils"/>
    </source>
</evidence>
<sequence length="373" mass="43355">MNKKLSSFLGGSGEASKKSDQIQNRESWLKVIVIGAFALLLFYKIATSPFVFRFSDFISLFASLFALTISVMYYKKFNDLVRKLEERTTTEQMGEPTVETLPEGIVNKNKEEPAVETVFLEEEQLSQKDDETDDLPTEDKQSVEVQAEQAEERQEALHNPVEDTSEQEIYESIERSEAHPVAEPEPLLEADEPESDEVKEDSTVNRIEDEDRDHDWTYYEPSEEDMKTQMLKEEELKQIEMDKTQIYQQLYTRANLNEEERKFFQEQLQEKEKQATNLKQELIQFTSRISQAINRTPQLFQKRDSRIEGIVRLLTPEFVSDSSLGEINEKLDELAATIPEETLSSLQREGYLDDRFHFTRSGYREAINASKLI</sequence>
<feature type="coiled-coil region" evidence="1">
    <location>
        <begin position="254"/>
        <end position="288"/>
    </location>
</feature>
<evidence type="ECO:0000256" key="2">
    <source>
        <dbReference type="SAM" id="MobiDB-lite"/>
    </source>
</evidence>
<proteinExistence type="predicted"/>
<organism evidence="4 5">
    <name type="scientific">Fictibacillus solisalsi</name>
    <dbReference type="NCBI Taxonomy" id="459525"/>
    <lineage>
        <taxon>Bacteria</taxon>
        <taxon>Bacillati</taxon>
        <taxon>Bacillota</taxon>
        <taxon>Bacilli</taxon>
        <taxon>Bacillales</taxon>
        <taxon>Fictibacillaceae</taxon>
        <taxon>Fictibacillus</taxon>
    </lineage>
</organism>
<feature type="transmembrane region" description="Helical" evidence="3">
    <location>
        <begin position="57"/>
        <end position="74"/>
    </location>
</feature>
<keyword evidence="5" id="KW-1185">Reference proteome</keyword>
<dbReference type="EMBL" id="FNHW01000001">
    <property type="protein sequence ID" value="SDM48183.1"/>
    <property type="molecule type" value="Genomic_DNA"/>
</dbReference>
<feature type="region of interest" description="Disordered" evidence="2">
    <location>
        <begin position="119"/>
        <end position="215"/>
    </location>
</feature>
<dbReference type="RefSeq" id="WP_090232080.1">
    <property type="nucleotide sequence ID" value="NZ_FNHW01000001.1"/>
</dbReference>
<feature type="compositionally biased region" description="Basic and acidic residues" evidence="2">
    <location>
        <begin position="200"/>
        <end position="215"/>
    </location>
</feature>
<keyword evidence="1" id="KW-0175">Coiled coil</keyword>
<accession>A0A1G9TKK1</accession>
<evidence type="ECO:0000313" key="4">
    <source>
        <dbReference type="EMBL" id="SDM48183.1"/>
    </source>
</evidence>
<feature type="compositionally biased region" description="Acidic residues" evidence="2">
    <location>
        <begin position="119"/>
        <end position="136"/>
    </location>
</feature>
<keyword evidence="3" id="KW-1133">Transmembrane helix</keyword>
<dbReference type="AlphaFoldDB" id="A0A1G9TKK1"/>
<protein>
    <submittedName>
        <fullName evidence="4">Uncharacterized protein</fullName>
    </submittedName>
</protein>
<evidence type="ECO:0000313" key="5">
    <source>
        <dbReference type="Proteomes" id="UP000199544"/>
    </source>
</evidence>
<dbReference type="OrthoDB" id="2966977at2"/>
<keyword evidence="3" id="KW-0472">Membrane</keyword>
<feature type="compositionally biased region" description="Basic and acidic residues" evidence="2">
    <location>
        <begin position="172"/>
        <end position="182"/>
    </location>
</feature>
<gene>
    <name evidence="4" type="ORF">SAMN04488137_0348</name>
</gene>
<name>A0A1G9TKK1_9BACL</name>
<feature type="compositionally biased region" description="Acidic residues" evidence="2">
    <location>
        <begin position="186"/>
        <end position="199"/>
    </location>
</feature>